<evidence type="ECO:0000313" key="2">
    <source>
        <dbReference type="EMBL" id="ORW10188.1"/>
    </source>
</evidence>
<accession>A0A1X1YGH5</accession>
<name>A0A1X1YGH5_9MYCO</name>
<dbReference type="Proteomes" id="UP000193487">
    <property type="component" value="Unassembled WGS sequence"/>
</dbReference>
<dbReference type="AlphaFoldDB" id="A0A1X1YGH5"/>
<feature type="region of interest" description="Disordered" evidence="1">
    <location>
        <begin position="1"/>
        <end position="21"/>
    </location>
</feature>
<gene>
    <name evidence="2" type="ORF">AWC14_20570</name>
</gene>
<evidence type="ECO:0000256" key="1">
    <source>
        <dbReference type="SAM" id="MobiDB-lite"/>
    </source>
</evidence>
<proteinExistence type="predicted"/>
<feature type="compositionally biased region" description="Basic and acidic residues" evidence="1">
    <location>
        <begin position="12"/>
        <end position="21"/>
    </location>
</feature>
<evidence type="ECO:0000313" key="3">
    <source>
        <dbReference type="Proteomes" id="UP000193487"/>
    </source>
</evidence>
<comment type="caution">
    <text evidence="2">The sequence shown here is derived from an EMBL/GenBank/DDBJ whole genome shotgun (WGS) entry which is preliminary data.</text>
</comment>
<keyword evidence="3" id="KW-1185">Reference proteome</keyword>
<organism evidence="2 3">
    <name type="scientific">Mycobacterium kyorinense</name>
    <dbReference type="NCBI Taxonomy" id="487514"/>
    <lineage>
        <taxon>Bacteria</taxon>
        <taxon>Bacillati</taxon>
        <taxon>Actinomycetota</taxon>
        <taxon>Actinomycetes</taxon>
        <taxon>Mycobacteriales</taxon>
        <taxon>Mycobacteriaceae</taxon>
        <taxon>Mycobacterium</taxon>
    </lineage>
</organism>
<dbReference type="OrthoDB" id="4641992at2"/>
<reference evidence="2 3" key="1">
    <citation type="submission" date="2016-01" db="EMBL/GenBank/DDBJ databases">
        <title>The new phylogeny of the genus Mycobacterium.</title>
        <authorList>
            <person name="Tarcisio F."/>
            <person name="Conor M."/>
            <person name="Antonella G."/>
            <person name="Elisabetta G."/>
            <person name="Giulia F.S."/>
            <person name="Sara T."/>
            <person name="Anna F."/>
            <person name="Clotilde B."/>
            <person name="Roberto B."/>
            <person name="Veronica D.S."/>
            <person name="Fabio R."/>
            <person name="Monica P."/>
            <person name="Olivier J."/>
            <person name="Enrico T."/>
            <person name="Nicola S."/>
        </authorList>
    </citation>
    <scope>NUCLEOTIDE SEQUENCE [LARGE SCALE GENOMIC DNA]</scope>
    <source>
        <strain evidence="2 3">DSM 45166</strain>
    </source>
</reference>
<protein>
    <submittedName>
        <fullName evidence="2">Uncharacterized protein</fullName>
    </submittedName>
</protein>
<dbReference type="EMBL" id="LQPE01000018">
    <property type="protein sequence ID" value="ORW10188.1"/>
    <property type="molecule type" value="Genomic_DNA"/>
</dbReference>
<sequence length="274" mass="31075">MVDFSDAPGASEYRERRERARTEGRRRYHDYLAALLDLHGATDPGALADVVLDALTCWRDVESGELCPCSCHSRLPESDFHDYGLGCGCARSAKDRRRAQDEWRNRIEEFWESPEGKRIRSRERAAEAEVEAWLATQRGVVIHSHGGLAPEQWRGEVDGHSFYFRERHDEWRIELDLRASGRFARAFVGTDVDGDARFEERELSEGDMIAHGTTNVDGYGTTSVERAKFIVDTIRVYLAREGCNLHVRDLSSIAALLGREVRWCPACGTRVSSD</sequence>